<dbReference type="PANTHER" id="PTHR36968">
    <property type="entry name" value="HOMEOBOX-DDT DOMAIN PROTEIN RLT2"/>
    <property type="match status" value="1"/>
</dbReference>
<gene>
    <name evidence="2" type="ORF">EJB05_17466</name>
</gene>
<feature type="region of interest" description="Disordered" evidence="1">
    <location>
        <begin position="392"/>
        <end position="484"/>
    </location>
</feature>
<feature type="compositionally biased region" description="Acidic residues" evidence="1">
    <location>
        <begin position="412"/>
        <end position="474"/>
    </location>
</feature>
<organism evidence="2 3">
    <name type="scientific">Eragrostis curvula</name>
    <name type="common">weeping love grass</name>
    <dbReference type="NCBI Taxonomy" id="38414"/>
    <lineage>
        <taxon>Eukaryota</taxon>
        <taxon>Viridiplantae</taxon>
        <taxon>Streptophyta</taxon>
        <taxon>Embryophyta</taxon>
        <taxon>Tracheophyta</taxon>
        <taxon>Spermatophyta</taxon>
        <taxon>Magnoliopsida</taxon>
        <taxon>Liliopsida</taxon>
        <taxon>Poales</taxon>
        <taxon>Poaceae</taxon>
        <taxon>PACMAD clade</taxon>
        <taxon>Chloridoideae</taxon>
        <taxon>Eragrostideae</taxon>
        <taxon>Eragrostidinae</taxon>
        <taxon>Eragrostis</taxon>
    </lineage>
</organism>
<comment type="caution">
    <text evidence="2">The sequence shown here is derived from an EMBL/GenBank/DDBJ whole genome shotgun (WGS) entry which is preliminary data.</text>
</comment>
<evidence type="ECO:0000313" key="3">
    <source>
        <dbReference type="Proteomes" id="UP000324897"/>
    </source>
</evidence>
<evidence type="ECO:0000313" key="2">
    <source>
        <dbReference type="EMBL" id="TVU35568.1"/>
    </source>
</evidence>
<keyword evidence="3" id="KW-1185">Reference proteome</keyword>
<dbReference type="Proteomes" id="UP000324897">
    <property type="component" value="Unassembled WGS sequence"/>
</dbReference>
<sequence>MKVQAFDSLVSSLDTRGSREAQLHSMLQMIEATFKEAVKRSAATEQSSGRNMKNGATDMIRANFCSEFGSPSNVSESAKVYSDCFKIELGRNDFEKIAISKRADGFLNGCLIPSEALQSFGLMCVGKSWGVKLYSTKSIGEMFQLLTLLESAIRRDFLSSDFETTSECLNTNSQDIASQNPVGSAGSVTVLPWVPDTTAAIMLRMLDLDAAILYIQNQKMERDGGDFMKFPSRYTVGKNTQKPHHMNQLALICMMEGCFPVVAVGVVDEEVEVVAGEAEVEVEVEGSLGVLAAHQGLNLWMTLSRMRKCQGRMHVEGVHVVVVEDEDVGLSKPATVESPRSSGADEWGLETRIPYIEGDENRSGSESDQSEDNEENGQPMDVAYEQQVPDYSVGYSGVSRPHGLMPAMDRETTDEEDEDAEGDGDGDDYVEEDDADQADDDIDAEMEEDDEIGDDGDGDDGGDGMEMDADEDDVGTSYSSDCSE</sequence>
<feature type="region of interest" description="Disordered" evidence="1">
    <location>
        <begin position="331"/>
        <end position="378"/>
    </location>
</feature>
<feature type="non-terminal residue" evidence="2">
    <location>
        <position position="1"/>
    </location>
</feature>
<dbReference type="Gramene" id="TVU35568">
    <property type="protein sequence ID" value="TVU35568"/>
    <property type="gene ID" value="EJB05_17466"/>
</dbReference>
<evidence type="ECO:0000256" key="1">
    <source>
        <dbReference type="SAM" id="MobiDB-lite"/>
    </source>
</evidence>
<protein>
    <submittedName>
        <fullName evidence="2">Uncharacterized protein</fullName>
    </submittedName>
</protein>
<name>A0A5J9VIK6_9POAL</name>
<dbReference type="OrthoDB" id="1939577at2759"/>
<dbReference type="InterPro" id="IPR044977">
    <property type="entry name" value="RLT1-3"/>
</dbReference>
<proteinExistence type="predicted"/>
<dbReference type="GO" id="GO:0006357">
    <property type="term" value="P:regulation of transcription by RNA polymerase II"/>
    <property type="evidence" value="ECO:0007669"/>
    <property type="project" value="InterPro"/>
</dbReference>
<reference evidence="2 3" key="1">
    <citation type="journal article" date="2019" name="Sci. Rep.">
        <title>A high-quality genome of Eragrostis curvula grass provides insights into Poaceae evolution and supports new strategies to enhance forage quality.</title>
        <authorList>
            <person name="Carballo J."/>
            <person name="Santos B.A.C.M."/>
            <person name="Zappacosta D."/>
            <person name="Garbus I."/>
            <person name="Selva J.P."/>
            <person name="Gallo C.A."/>
            <person name="Diaz A."/>
            <person name="Albertini E."/>
            <person name="Caccamo M."/>
            <person name="Echenique V."/>
        </authorList>
    </citation>
    <scope>NUCLEOTIDE SEQUENCE [LARGE SCALE GENOMIC DNA]</scope>
    <source>
        <strain evidence="3">cv. Victoria</strain>
        <tissue evidence="2">Leaf</tissue>
    </source>
</reference>
<dbReference type="AlphaFoldDB" id="A0A5J9VIK6"/>
<dbReference type="PANTHER" id="PTHR36968:SF15">
    <property type="entry name" value="HOMEOBOX-DDT DOMAIN PROTEIN RLT1"/>
    <property type="match status" value="1"/>
</dbReference>
<dbReference type="EMBL" id="RWGY01000009">
    <property type="protein sequence ID" value="TVU35568.1"/>
    <property type="molecule type" value="Genomic_DNA"/>
</dbReference>
<accession>A0A5J9VIK6</accession>